<dbReference type="Proteomes" id="UP000078046">
    <property type="component" value="Unassembled WGS sequence"/>
</dbReference>
<accession>A0A177AU75</accession>
<comment type="caution">
    <text evidence="1">The sequence shown here is derived from an EMBL/GenBank/DDBJ whole genome shotgun (WGS) entry which is preliminary data.</text>
</comment>
<dbReference type="EMBL" id="LWCA01001625">
    <property type="protein sequence ID" value="OAF64774.1"/>
    <property type="molecule type" value="Genomic_DNA"/>
</dbReference>
<dbReference type="OrthoDB" id="75703at2759"/>
<proteinExistence type="predicted"/>
<evidence type="ECO:0000313" key="2">
    <source>
        <dbReference type="Proteomes" id="UP000078046"/>
    </source>
</evidence>
<organism evidence="1 2">
    <name type="scientific">Intoshia linei</name>
    <dbReference type="NCBI Taxonomy" id="1819745"/>
    <lineage>
        <taxon>Eukaryota</taxon>
        <taxon>Metazoa</taxon>
        <taxon>Spiralia</taxon>
        <taxon>Lophotrochozoa</taxon>
        <taxon>Mesozoa</taxon>
        <taxon>Orthonectida</taxon>
        <taxon>Rhopaluridae</taxon>
        <taxon>Intoshia</taxon>
    </lineage>
</organism>
<keyword evidence="2" id="KW-1185">Reference proteome</keyword>
<sequence length="86" mass="10442">MKYPFPLIGEKFTEFPNRRKVYLDESFIHHNYARHEDSLYDLMDDDYIEPLTKYKGQRYCMIADIVSQVFNIVNNYIRLTRNVSIK</sequence>
<gene>
    <name evidence="1" type="ORF">A3Q56_07501</name>
</gene>
<evidence type="ECO:0000313" key="1">
    <source>
        <dbReference type="EMBL" id="OAF64774.1"/>
    </source>
</evidence>
<dbReference type="AlphaFoldDB" id="A0A177AU75"/>
<name>A0A177AU75_9BILA</name>
<protein>
    <submittedName>
        <fullName evidence="1">Uncharacterized protein</fullName>
    </submittedName>
</protein>
<reference evidence="1 2" key="1">
    <citation type="submission" date="2016-04" db="EMBL/GenBank/DDBJ databases">
        <title>The genome of Intoshia linei affirms orthonectids as highly simplified spiralians.</title>
        <authorList>
            <person name="Mikhailov K.V."/>
            <person name="Slusarev G.S."/>
            <person name="Nikitin M.A."/>
            <person name="Logacheva M.D."/>
            <person name="Penin A."/>
            <person name="Aleoshin V."/>
            <person name="Panchin Y.V."/>
        </authorList>
    </citation>
    <scope>NUCLEOTIDE SEQUENCE [LARGE SCALE GENOMIC DNA]</scope>
    <source>
        <strain evidence="1">Intl2013</strain>
        <tissue evidence="1">Whole animal</tissue>
    </source>
</reference>